<dbReference type="EMBL" id="JABSTV010001245">
    <property type="protein sequence ID" value="KAH7983992.1"/>
    <property type="molecule type" value="Genomic_DNA"/>
</dbReference>
<organism evidence="2 3">
    <name type="scientific">Rhipicephalus sanguineus</name>
    <name type="common">Brown dog tick</name>
    <name type="synonym">Ixodes sanguineus</name>
    <dbReference type="NCBI Taxonomy" id="34632"/>
    <lineage>
        <taxon>Eukaryota</taxon>
        <taxon>Metazoa</taxon>
        <taxon>Ecdysozoa</taxon>
        <taxon>Arthropoda</taxon>
        <taxon>Chelicerata</taxon>
        <taxon>Arachnida</taxon>
        <taxon>Acari</taxon>
        <taxon>Parasitiformes</taxon>
        <taxon>Ixodida</taxon>
        <taxon>Ixodoidea</taxon>
        <taxon>Ixodidae</taxon>
        <taxon>Rhipicephalinae</taxon>
        <taxon>Rhipicephalus</taxon>
        <taxon>Rhipicephalus</taxon>
    </lineage>
</organism>
<feature type="region of interest" description="Disordered" evidence="1">
    <location>
        <begin position="69"/>
        <end position="88"/>
    </location>
</feature>
<accession>A0A9D4TAT3</accession>
<name>A0A9D4TAT3_RHISA</name>
<feature type="compositionally biased region" description="Basic residues" evidence="1">
    <location>
        <begin position="79"/>
        <end position="88"/>
    </location>
</feature>
<gene>
    <name evidence="2" type="ORF">HPB52_016033</name>
</gene>
<proteinExistence type="predicted"/>
<reference evidence="2" key="2">
    <citation type="submission" date="2021-09" db="EMBL/GenBank/DDBJ databases">
        <authorList>
            <person name="Jia N."/>
            <person name="Wang J."/>
            <person name="Shi W."/>
            <person name="Du L."/>
            <person name="Sun Y."/>
            <person name="Zhan W."/>
            <person name="Jiang J."/>
            <person name="Wang Q."/>
            <person name="Zhang B."/>
            <person name="Ji P."/>
            <person name="Sakyi L.B."/>
            <person name="Cui X."/>
            <person name="Yuan T."/>
            <person name="Jiang B."/>
            <person name="Yang W."/>
            <person name="Lam T.T.-Y."/>
            <person name="Chang Q."/>
            <person name="Ding S."/>
            <person name="Wang X."/>
            <person name="Zhu J."/>
            <person name="Ruan X."/>
            <person name="Zhao L."/>
            <person name="Wei J."/>
            <person name="Que T."/>
            <person name="Du C."/>
            <person name="Cheng J."/>
            <person name="Dai P."/>
            <person name="Han X."/>
            <person name="Huang E."/>
            <person name="Gao Y."/>
            <person name="Liu J."/>
            <person name="Shao H."/>
            <person name="Ye R."/>
            <person name="Li L."/>
            <person name="Wei W."/>
            <person name="Wang X."/>
            <person name="Wang C."/>
            <person name="Huo Q."/>
            <person name="Li W."/>
            <person name="Guo W."/>
            <person name="Chen H."/>
            <person name="Chen S."/>
            <person name="Zhou L."/>
            <person name="Zhou L."/>
            <person name="Ni X."/>
            <person name="Tian J."/>
            <person name="Zhou Y."/>
            <person name="Sheng Y."/>
            <person name="Liu T."/>
            <person name="Pan Y."/>
            <person name="Xia L."/>
            <person name="Li J."/>
            <person name="Zhao F."/>
            <person name="Cao W."/>
        </authorList>
    </citation>
    <scope>NUCLEOTIDE SEQUENCE</scope>
    <source>
        <strain evidence="2">Rsan-2018</strain>
        <tissue evidence="2">Larvae</tissue>
    </source>
</reference>
<sequence>MRRAYEAREGGWGARWRFRIRCHGDRDRSPGLRLPQISRRLSSLVQDGRHRKTKGDCVRLKPPLALAAVGAGVGPPPRERRRLSRPNRFHRSAAFDSCGASLSDYSPRVSQHQQD</sequence>
<evidence type="ECO:0000313" key="3">
    <source>
        <dbReference type="Proteomes" id="UP000821837"/>
    </source>
</evidence>
<protein>
    <submittedName>
        <fullName evidence="2">Uncharacterized protein</fullName>
    </submittedName>
</protein>
<evidence type="ECO:0000256" key="1">
    <source>
        <dbReference type="SAM" id="MobiDB-lite"/>
    </source>
</evidence>
<reference evidence="2" key="1">
    <citation type="journal article" date="2020" name="Cell">
        <title>Large-Scale Comparative Analyses of Tick Genomes Elucidate Their Genetic Diversity and Vector Capacities.</title>
        <authorList>
            <consortium name="Tick Genome and Microbiome Consortium (TIGMIC)"/>
            <person name="Jia N."/>
            <person name="Wang J."/>
            <person name="Shi W."/>
            <person name="Du L."/>
            <person name="Sun Y."/>
            <person name="Zhan W."/>
            <person name="Jiang J.F."/>
            <person name="Wang Q."/>
            <person name="Zhang B."/>
            <person name="Ji P."/>
            <person name="Bell-Sakyi L."/>
            <person name="Cui X.M."/>
            <person name="Yuan T.T."/>
            <person name="Jiang B.G."/>
            <person name="Yang W.F."/>
            <person name="Lam T.T."/>
            <person name="Chang Q.C."/>
            <person name="Ding S.J."/>
            <person name="Wang X.J."/>
            <person name="Zhu J.G."/>
            <person name="Ruan X.D."/>
            <person name="Zhao L."/>
            <person name="Wei J.T."/>
            <person name="Ye R.Z."/>
            <person name="Que T.C."/>
            <person name="Du C.H."/>
            <person name="Zhou Y.H."/>
            <person name="Cheng J.X."/>
            <person name="Dai P.F."/>
            <person name="Guo W.B."/>
            <person name="Han X.H."/>
            <person name="Huang E.J."/>
            <person name="Li L.F."/>
            <person name="Wei W."/>
            <person name="Gao Y.C."/>
            <person name="Liu J.Z."/>
            <person name="Shao H.Z."/>
            <person name="Wang X."/>
            <person name="Wang C.C."/>
            <person name="Yang T.C."/>
            <person name="Huo Q.B."/>
            <person name="Li W."/>
            <person name="Chen H.Y."/>
            <person name="Chen S.E."/>
            <person name="Zhou L.G."/>
            <person name="Ni X.B."/>
            <person name="Tian J.H."/>
            <person name="Sheng Y."/>
            <person name="Liu T."/>
            <person name="Pan Y.S."/>
            <person name="Xia L.Y."/>
            <person name="Li J."/>
            <person name="Zhao F."/>
            <person name="Cao W.C."/>
        </authorList>
    </citation>
    <scope>NUCLEOTIDE SEQUENCE</scope>
    <source>
        <strain evidence="2">Rsan-2018</strain>
    </source>
</reference>
<dbReference type="Proteomes" id="UP000821837">
    <property type="component" value="Chromosome 1"/>
</dbReference>
<keyword evidence="3" id="KW-1185">Reference proteome</keyword>
<dbReference type="AlphaFoldDB" id="A0A9D4TAT3"/>
<evidence type="ECO:0000313" key="2">
    <source>
        <dbReference type="EMBL" id="KAH7983992.1"/>
    </source>
</evidence>
<comment type="caution">
    <text evidence="2">The sequence shown here is derived from an EMBL/GenBank/DDBJ whole genome shotgun (WGS) entry which is preliminary data.</text>
</comment>